<gene>
    <name evidence="1" type="ORF">OCL97_01950</name>
</gene>
<accession>A0ABW6CKR6</accession>
<dbReference type="Proteomes" id="UP001598130">
    <property type="component" value="Unassembled WGS sequence"/>
</dbReference>
<dbReference type="RefSeq" id="WP_377367111.1">
    <property type="nucleotide sequence ID" value="NZ_JAOTJD010000002.1"/>
</dbReference>
<proteinExistence type="predicted"/>
<reference evidence="1 2" key="1">
    <citation type="submission" date="2022-09" db="EMBL/GenBank/DDBJ databases">
        <title>New species of Phenylobacterium.</title>
        <authorList>
            <person name="Mieszkin S."/>
        </authorList>
    </citation>
    <scope>NUCLEOTIDE SEQUENCE [LARGE SCALE GENOMIC DNA]</scope>
    <source>
        <strain evidence="1 2">HK31-G</strain>
    </source>
</reference>
<evidence type="ECO:0000313" key="1">
    <source>
        <dbReference type="EMBL" id="MFD3262721.1"/>
    </source>
</evidence>
<protein>
    <submittedName>
        <fullName evidence="1">Uncharacterized protein</fullName>
    </submittedName>
</protein>
<evidence type="ECO:0000313" key="2">
    <source>
        <dbReference type="Proteomes" id="UP001598130"/>
    </source>
</evidence>
<organism evidence="1 2">
    <name type="scientific">Phenylobacterium ferrooxidans</name>
    <dbReference type="NCBI Taxonomy" id="2982689"/>
    <lineage>
        <taxon>Bacteria</taxon>
        <taxon>Pseudomonadati</taxon>
        <taxon>Pseudomonadota</taxon>
        <taxon>Alphaproteobacteria</taxon>
        <taxon>Caulobacterales</taxon>
        <taxon>Caulobacteraceae</taxon>
        <taxon>Phenylobacterium</taxon>
    </lineage>
</organism>
<keyword evidence="2" id="KW-1185">Reference proteome</keyword>
<dbReference type="EMBL" id="JAOTJD010000002">
    <property type="protein sequence ID" value="MFD3262721.1"/>
    <property type="molecule type" value="Genomic_DNA"/>
</dbReference>
<name>A0ABW6CKR6_9CAUL</name>
<sequence>MSNSFRNNLRALVSSYQKPCHTFLATESITLGADLGQERDQWMWGAAHGLIHEMGLADTARVKRPLNTDAIVIEFEDQDEAMLYWLTMPVEWH</sequence>
<comment type="caution">
    <text evidence="1">The sequence shown here is derived from an EMBL/GenBank/DDBJ whole genome shotgun (WGS) entry which is preliminary data.</text>
</comment>